<evidence type="ECO:0008006" key="2">
    <source>
        <dbReference type="Google" id="ProtNLM"/>
    </source>
</evidence>
<gene>
    <name evidence="1" type="ORF">CFC21_051390</name>
</gene>
<sequence length="36" mass="3959">GACGIIFPIIKAEGVRQMFFPATVPAYYRAPPEAEF</sequence>
<dbReference type="EMBL" id="CM022220">
    <property type="protein sequence ID" value="KAF7041620.1"/>
    <property type="molecule type" value="Genomic_DNA"/>
</dbReference>
<protein>
    <recommendedName>
        <fullName evidence="2">Squalene monooxygenase</fullName>
    </recommendedName>
</protein>
<evidence type="ECO:0000313" key="1">
    <source>
        <dbReference type="EMBL" id="KAF7041620.1"/>
    </source>
</evidence>
<dbReference type="OrthoDB" id="1678617at2759"/>
<organism evidence="1">
    <name type="scientific">Triticum aestivum</name>
    <name type="common">Wheat</name>
    <dbReference type="NCBI Taxonomy" id="4565"/>
    <lineage>
        <taxon>Eukaryota</taxon>
        <taxon>Viridiplantae</taxon>
        <taxon>Streptophyta</taxon>
        <taxon>Embryophyta</taxon>
        <taxon>Tracheophyta</taxon>
        <taxon>Spermatophyta</taxon>
        <taxon>Magnoliopsida</taxon>
        <taxon>Liliopsida</taxon>
        <taxon>Poales</taxon>
        <taxon>Poaceae</taxon>
        <taxon>BOP clade</taxon>
        <taxon>Pooideae</taxon>
        <taxon>Triticodae</taxon>
        <taxon>Triticeae</taxon>
        <taxon>Triticinae</taxon>
        <taxon>Triticum</taxon>
    </lineage>
</organism>
<name>A0A9R1K5H9_WHEAT</name>
<comment type="caution">
    <text evidence="1">The sequence shown here is derived from an EMBL/GenBank/DDBJ whole genome shotgun (WGS) entry which is preliminary data.</text>
</comment>
<feature type="non-terminal residue" evidence="1">
    <location>
        <position position="1"/>
    </location>
</feature>
<proteinExistence type="predicted"/>
<dbReference type="AlphaFoldDB" id="A0A9R1K5H9"/>
<accession>A0A9R1K5H9</accession>
<reference evidence="1" key="1">
    <citation type="journal article" date="2017" name="Gigascience">
        <title>The first near-complete assembly of the hexaploid bread wheat genome, Triticum aestivum.</title>
        <authorList>
            <person name="Zimin A.V."/>
            <person name="Puiu D."/>
            <person name="Hall R."/>
            <person name="Kingan S."/>
            <person name="Clavijo B.J."/>
            <person name="Salzberg S.L."/>
        </authorList>
    </citation>
    <scope>NUCLEOTIDE SEQUENCE</scope>
    <source>
        <tissue evidence="1">Leaf</tissue>
    </source>
</reference>
<dbReference type="Proteomes" id="UP000815260">
    <property type="component" value="Chromosome 4A"/>
</dbReference>
<reference evidence="1" key="2">
    <citation type="submission" date="2020-03" db="EMBL/GenBank/DDBJ databases">
        <title>The second near-complete assembly of the hexaploid bread wheat (Triticum aestivum) genome.</title>
        <authorList>
            <person name="Zimin A.V."/>
            <person name="Puiu D."/>
            <person name="Shumante A."/>
            <person name="Alonge M."/>
            <person name="Salzberg S.L."/>
        </authorList>
    </citation>
    <scope>NUCLEOTIDE SEQUENCE</scope>
    <source>
        <tissue evidence="1">Leaf</tissue>
    </source>
</reference>